<dbReference type="GO" id="GO:0016020">
    <property type="term" value="C:membrane"/>
    <property type="evidence" value="ECO:0007669"/>
    <property type="project" value="UniProtKB-SubCell"/>
</dbReference>
<dbReference type="RefSeq" id="XP_016447112.1">
    <property type="nucleotide sequence ID" value="XM_016591626.2"/>
</dbReference>
<accession>A0A1S3Y5E2</accession>
<reference evidence="4" key="1">
    <citation type="journal article" date="2014" name="Nat. Commun.">
        <title>The tobacco genome sequence and its comparison with those of tomato and potato.</title>
        <authorList>
            <person name="Sierro N."/>
            <person name="Battey J.N."/>
            <person name="Ouadi S."/>
            <person name="Bakaher N."/>
            <person name="Bovet L."/>
            <person name="Willig A."/>
            <person name="Goepfert S."/>
            <person name="Peitsch M.C."/>
            <person name="Ivanov N.V."/>
        </authorList>
    </citation>
    <scope>NUCLEOTIDE SEQUENCE [LARGE SCALE GENOMIC DNA]</scope>
</reference>
<dbReference type="STRING" id="4097.A0A1S3Y5E2"/>
<gene>
    <name evidence="5" type="primary">LOC107772138</name>
</gene>
<dbReference type="PaxDb" id="4097-A0A1S3Y5E2"/>
<dbReference type="RefSeq" id="XP_016447112.1">
    <property type="nucleotide sequence ID" value="XM_016591626.1"/>
</dbReference>
<name>A0A1S3Y5E2_TOBAC</name>
<feature type="region of interest" description="Disordered" evidence="2">
    <location>
        <begin position="78"/>
        <end position="184"/>
    </location>
</feature>
<evidence type="ECO:0000313" key="5">
    <source>
        <dbReference type="RefSeq" id="XP_016447112.1"/>
    </source>
</evidence>
<evidence type="ECO:0000259" key="3">
    <source>
        <dbReference type="PROSITE" id="PS50846"/>
    </source>
</evidence>
<dbReference type="KEGG" id="nta:107772138"/>
<dbReference type="SUPFAM" id="SSF55008">
    <property type="entry name" value="HMA, heavy metal-associated domain"/>
    <property type="match status" value="1"/>
</dbReference>
<dbReference type="OrthoDB" id="785270at2759"/>
<dbReference type="GO" id="GO:0009626">
    <property type="term" value="P:plant-type hypersensitive response"/>
    <property type="evidence" value="ECO:0007669"/>
    <property type="project" value="UniProtKB-KW"/>
</dbReference>
<dbReference type="AlphaFoldDB" id="A0A1S3Y5E2"/>
<dbReference type="GeneID" id="107772138"/>
<organism evidence="4 5">
    <name type="scientific">Nicotiana tabacum</name>
    <name type="common">Common tobacco</name>
    <dbReference type="NCBI Taxonomy" id="4097"/>
    <lineage>
        <taxon>Eukaryota</taxon>
        <taxon>Viridiplantae</taxon>
        <taxon>Streptophyta</taxon>
        <taxon>Embryophyta</taxon>
        <taxon>Tracheophyta</taxon>
        <taxon>Spermatophyta</taxon>
        <taxon>Magnoliopsida</taxon>
        <taxon>eudicotyledons</taxon>
        <taxon>Gunneridae</taxon>
        <taxon>Pentapetalae</taxon>
        <taxon>asterids</taxon>
        <taxon>lamiids</taxon>
        <taxon>Solanales</taxon>
        <taxon>Solanaceae</taxon>
        <taxon>Nicotianoideae</taxon>
        <taxon>Nicotianeae</taxon>
        <taxon>Nicotiana</taxon>
    </lineage>
</organism>
<keyword evidence="4" id="KW-1185">Reference proteome</keyword>
<evidence type="ECO:0000256" key="1">
    <source>
        <dbReference type="ARBA" id="ARBA00004170"/>
    </source>
</evidence>
<feature type="compositionally biased region" description="Basic and acidic residues" evidence="2">
    <location>
        <begin position="78"/>
        <end position="179"/>
    </location>
</feature>
<dbReference type="PANTHER" id="PTHR47005:SF2">
    <property type="entry name" value="NEUROFILAMENT HEAVY POLYPEPTIDE-LIKE"/>
    <property type="match status" value="1"/>
</dbReference>
<dbReference type="InterPro" id="IPR006121">
    <property type="entry name" value="HMA_dom"/>
</dbReference>
<evidence type="ECO:0000256" key="2">
    <source>
        <dbReference type="SAM" id="MobiDB-lite"/>
    </source>
</evidence>
<comment type="subcellular location">
    <subcellularLocation>
        <location evidence="1">Membrane</location>
        <topology evidence="1">Peripheral membrane protein</topology>
    </subcellularLocation>
</comment>
<sequence length="278" mass="30640">MGGDNTEKTTVMVLKVDLQCPCCYKKAKKVLCKMPQVRDQVYDEKANTVTITVVCCSPENIRDKLCCKGGKAIKSIEIKEPGKPKAPEKPKDPEKPKGPEKPKEPEKPKGPEKPKDKPKEPEKGKTVTFEKPKEPEKPKDKTKEPEKPKDKAKDTEKPKQEKPTIIDKPKQKDPEKPKDGPTTAMVATPWVSEPVMMMPVQGYPQAAHGCGCGQCYYTGGPCYQYYGTPVPQALAPTPYYGNYSYGYGPGPGPSGYGKGPYVNSEYFSEENATGCTIM</sequence>
<dbReference type="PROSITE" id="PS50846">
    <property type="entry name" value="HMA_2"/>
    <property type="match status" value="1"/>
</dbReference>
<evidence type="ECO:0000313" key="4">
    <source>
        <dbReference type="Proteomes" id="UP000790787"/>
    </source>
</evidence>
<feature type="domain" description="HMA" evidence="3">
    <location>
        <begin position="9"/>
        <end position="73"/>
    </location>
</feature>
<dbReference type="Proteomes" id="UP000790787">
    <property type="component" value="Chromosome 23"/>
</dbReference>
<proteinExistence type="predicted"/>
<dbReference type="OMA" id="AMVATPW"/>
<protein>
    <submittedName>
        <fullName evidence="5">Pollen-specific leucine-rich repeat extensin-like protein 1</fullName>
    </submittedName>
    <submittedName>
        <fullName evidence="5">Uncharacterized protein LOC107772138</fullName>
    </submittedName>
</protein>
<dbReference type="Gene3D" id="3.30.70.100">
    <property type="match status" value="1"/>
</dbReference>
<dbReference type="PANTHER" id="PTHR47005">
    <property type="entry name" value="HEAVY METAL TRANSPORT/DETOXIFICATION SUPERFAMILY PROTEIN"/>
    <property type="match status" value="1"/>
</dbReference>
<reference evidence="5" key="2">
    <citation type="submission" date="2025-08" db="UniProtKB">
        <authorList>
            <consortium name="RefSeq"/>
        </authorList>
    </citation>
    <scope>IDENTIFICATION</scope>
    <source>
        <tissue evidence="5">Leaf</tissue>
    </source>
</reference>
<dbReference type="GO" id="GO:0046872">
    <property type="term" value="F:metal ion binding"/>
    <property type="evidence" value="ECO:0007669"/>
    <property type="project" value="InterPro"/>
</dbReference>
<dbReference type="InterPro" id="IPR036163">
    <property type="entry name" value="HMA_dom_sf"/>
</dbReference>